<reference evidence="3" key="2">
    <citation type="journal article" date="2007" name="Science">
        <title>Draft genome sequence of the sexually transmitted pathogen Trichomonas vaginalis.</title>
        <authorList>
            <person name="Carlton J.M."/>
            <person name="Hirt R.P."/>
            <person name="Silva J.C."/>
            <person name="Delcher A.L."/>
            <person name="Schatz M."/>
            <person name="Zhao Q."/>
            <person name="Wortman J.R."/>
            <person name="Bidwell S.L."/>
            <person name="Alsmark U.C.M."/>
            <person name="Besteiro S."/>
            <person name="Sicheritz-Ponten T."/>
            <person name="Noel C.J."/>
            <person name="Dacks J.B."/>
            <person name="Foster P.G."/>
            <person name="Simillion C."/>
            <person name="Van de Peer Y."/>
            <person name="Miranda-Saavedra D."/>
            <person name="Barton G.J."/>
            <person name="Westrop G.D."/>
            <person name="Mueller S."/>
            <person name="Dessi D."/>
            <person name="Fiori P.L."/>
            <person name="Ren Q."/>
            <person name="Paulsen I."/>
            <person name="Zhang H."/>
            <person name="Bastida-Corcuera F.D."/>
            <person name="Simoes-Barbosa A."/>
            <person name="Brown M.T."/>
            <person name="Hayes R.D."/>
            <person name="Mukherjee M."/>
            <person name="Okumura C.Y."/>
            <person name="Schneider R."/>
            <person name="Smith A.J."/>
            <person name="Vanacova S."/>
            <person name="Villalvazo M."/>
            <person name="Haas B.J."/>
            <person name="Pertea M."/>
            <person name="Feldblyum T.V."/>
            <person name="Utterback T.R."/>
            <person name="Shu C.L."/>
            <person name="Osoegawa K."/>
            <person name="de Jong P.J."/>
            <person name="Hrdy I."/>
            <person name="Horvathova L."/>
            <person name="Zubacova Z."/>
            <person name="Dolezal P."/>
            <person name="Malik S.B."/>
            <person name="Logsdon J.M. Jr."/>
            <person name="Henze K."/>
            <person name="Gupta A."/>
            <person name="Wang C.C."/>
            <person name="Dunne R.L."/>
            <person name="Upcroft J.A."/>
            <person name="Upcroft P."/>
            <person name="White O."/>
            <person name="Salzberg S.L."/>
            <person name="Tang P."/>
            <person name="Chiu C.-H."/>
            <person name="Lee Y.-S."/>
            <person name="Embley T.M."/>
            <person name="Coombs G.H."/>
            <person name="Mottram J.C."/>
            <person name="Tachezy J."/>
            <person name="Fraser-Liggett C.M."/>
            <person name="Johnson P.J."/>
        </authorList>
    </citation>
    <scope>NUCLEOTIDE SEQUENCE [LARGE SCALE GENOMIC DNA]</scope>
    <source>
        <strain evidence="3">G3</strain>
    </source>
</reference>
<gene>
    <name evidence="3" type="ORF">TVAG_445410</name>
</gene>
<keyword evidence="4" id="KW-1185">Reference proteome</keyword>
<sequence length="121" mass="13665">MPFNFCTAFYLDGLKFVERKAPYIETKDVYEYNELNPMEFPSLKNYINDNINETVNETTNETNNDPSDSKKSNAGKIAGFTILGLVIAAAIGVGVFIFIKKYAKKEDDSDSERNVINHLIV</sequence>
<organism evidence="3 4">
    <name type="scientific">Trichomonas vaginalis (strain ATCC PRA-98 / G3)</name>
    <dbReference type="NCBI Taxonomy" id="412133"/>
    <lineage>
        <taxon>Eukaryota</taxon>
        <taxon>Metamonada</taxon>
        <taxon>Parabasalia</taxon>
        <taxon>Trichomonadida</taxon>
        <taxon>Trichomonadidae</taxon>
        <taxon>Trichomonas</taxon>
    </lineage>
</organism>
<keyword evidence="2" id="KW-0812">Transmembrane</keyword>
<dbReference type="KEGG" id="tva:4770393"/>
<accession>A2E4K7</accession>
<keyword evidence="2" id="KW-0472">Membrane</keyword>
<dbReference type="VEuPathDB" id="TrichDB:TVAGG3_1050760"/>
<evidence type="ECO:0000256" key="1">
    <source>
        <dbReference type="SAM" id="MobiDB-lite"/>
    </source>
</evidence>
<keyword evidence="2" id="KW-1133">Transmembrane helix</keyword>
<evidence type="ECO:0000256" key="2">
    <source>
        <dbReference type="SAM" id="Phobius"/>
    </source>
</evidence>
<reference evidence="3" key="1">
    <citation type="submission" date="2006-10" db="EMBL/GenBank/DDBJ databases">
        <authorList>
            <person name="Amadeo P."/>
            <person name="Zhao Q."/>
            <person name="Wortman J."/>
            <person name="Fraser-Liggett C."/>
            <person name="Carlton J."/>
        </authorList>
    </citation>
    <scope>NUCLEOTIDE SEQUENCE</scope>
    <source>
        <strain evidence="3">G3</strain>
    </source>
</reference>
<feature type="region of interest" description="Disordered" evidence="1">
    <location>
        <begin position="54"/>
        <end position="74"/>
    </location>
</feature>
<dbReference type="VEuPathDB" id="TrichDB:TVAG_445410"/>
<dbReference type="InParanoid" id="A2E4K7"/>
<evidence type="ECO:0000313" key="4">
    <source>
        <dbReference type="Proteomes" id="UP000001542"/>
    </source>
</evidence>
<proteinExistence type="predicted"/>
<feature type="transmembrane region" description="Helical" evidence="2">
    <location>
        <begin position="77"/>
        <end position="99"/>
    </location>
</feature>
<dbReference type="AlphaFoldDB" id="A2E4K7"/>
<dbReference type="EMBL" id="DS113302">
    <property type="protein sequence ID" value="EAY12429.1"/>
    <property type="molecule type" value="Genomic_DNA"/>
</dbReference>
<feature type="compositionally biased region" description="Low complexity" evidence="1">
    <location>
        <begin position="54"/>
        <end position="65"/>
    </location>
</feature>
<dbReference type="Proteomes" id="UP000001542">
    <property type="component" value="Unassembled WGS sequence"/>
</dbReference>
<name>A2E4K7_TRIV3</name>
<dbReference type="RefSeq" id="XP_001324652.1">
    <property type="nucleotide sequence ID" value="XM_001324617.1"/>
</dbReference>
<evidence type="ECO:0000313" key="3">
    <source>
        <dbReference type="EMBL" id="EAY12429.1"/>
    </source>
</evidence>
<protein>
    <submittedName>
        <fullName evidence="3">Uncharacterized protein</fullName>
    </submittedName>
</protein>